<accession>A0ABT5JYP9</accession>
<dbReference type="RefSeq" id="WP_273670530.1">
    <property type="nucleotide sequence ID" value="NZ_JAQQXR010000003.1"/>
</dbReference>
<comment type="caution">
    <text evidence="2">The sequence shown here is derived from an EMBL/GenBank/DDBJ whole genome shotgun (WGS) entry which is preliminary data.</text>
</comment>
<gene>
    <name evidence="2" type="ORF">OIK44_09665</name>
</gene>
<evidence type="ECO:0000313" key="3">
    <source>
        <dbReference type="Proteomes" id="UP001221208"/>
    </source>
</evidence>
<keyword evidence="3" id="KW-1185">Reference proteome</keyword>
<reference evidence="2 3" key="1">
    <citation type="submission" date="2022-10" db="EMBL/GenBank/DDBJ databases">
        <title>Janthinobacterium sp. hw3 Genome sequencing.</title>
        <authorList>
            <person name="Park S."/>
        </authorList>
    </citation>
    <scope>NUCLEOTIDE SEQUENCE [LARGE SCALE GENOMIC DNA]</scope>
    <source>
        <strain evidence="3">hw3</strain>
    </source>
</reference>
<protein>
    <submittedName>
        <fullName evidence="2">Uncharacterized protein</fullName>
    </submittedName>
</protein>
<name>A0ABT5JYP9_9BURK</name>
<feature type="signal peptide" evidence="1">
    <location>
        <begin position="1"/>
        <end position="20"/>
    </location>
</feature>
<dbReference type="EMBL" id="JAQQXR010000003">
    <property type="protein sequence ID" value="MDC8757854.1"/>
    <property type="molecule type" value="Genomic_DNA"/>
</dbReference>
<sequence>MKKIIGLILAASTLFSALYAAGKETAVSESKPLKGSYSIYAGALGEEAAPTKNDRKIAIEITGRPAKEMFESMYPDYQPTCSGEKGDRDRRKGNVYCSFNQGVGYRCFLGIDLRTGKSIAGASC</sequence>
<evidence type="ECO:0000313" key="2">
    <source>
        <dbReference type="EMBL" id="MDC8757854.1"/>
    </source>
</evidence>
<evidence type="ECO:0000256" key="1">
    <source>
        <dbReference type="SAM" id="SignalP"/>
    </source>
</evidence>
<feature type="chain" id="PRO_5047176875" evidence="1">
    <location>
        <begin position="21"/>
        <end position="124"/>
    </location>
</feature>
<keyword evidence="1" id="KW-0732">Signal</keyword>
<proteinExistence type="predicted"/>
<dbReference type="Proteomes" id="UP001221208">
    <property type="component" value="Unassembled WGS sequence"/>
</dbReference>
<organism evidence="2 3">
    <name type="scientific">Janthinobacterium fluminis</name>
    <dbReference type="NCBI Taxonomy" id="2987524"/>
    <lineage>
        <taxon>Bacteria</taxon>
        <taxon>Pseudomonadati</taxon>
        <taxon>Pseudomonadota</taxon>
        <taxon>Betaproteobacteria</taxon>
        <taxon>Burkholderiales</taxon>
        <taxon>Oxalobacteraceae</taxon>
        <taxon>Janthinobacterium</taxon>
    </lineage>
</organism>